<dbReference type="Gene3D" id="1.10.238.20">
    <property type="entry name" value="Pheromone/general odorant binding protein domain"/>
    <property type="match status" value="1"/>
</dbReference>
<comment type="subcellular location">
    <subcellularLocation>
        <location evidence="1">Secreted</location>
    </subcellularLocation>
</comment>
<dbReference type="PANTHER" id="PTHR11857:SF46">
    <property type="entry name" value="GENERAL ODORANT-BINDING PROTEIN 99A-RELATED"/>
    <property type="match status" value="1"/>
</dbReference>
<reference evidence="7" key="2">
    <citation type="submission" date="2025-05" db="UniProtKB">
        <authorList>
            <consortium name="EnsemblMetazoa"/>
        </authorList>
    </citation>
    <scope>IDENTIFICATION</scope>
    <source>
        <strain evidence="7">Foshan</strain>
    </source>
</reference>
<keyword evidence="8" id="KW-1185">Reference proteome</keyword>
<name>A0ABM2A3J9_AEDAL</name>
<sequence>MQIPISGLISTLYLISTSVVLGLDHYIGYKSFDTYFRECGEYFEVPNCTLDEYVVNAYPDEPEVQNLIHCVLVGSRSWHDASGVVENVMSNFFNPAPEDTCYADRTRECVQNSQVPCDSNVTLAYKAFQCYYRQYGNLNQSDQFMPCSDRELLVLVNASIAFVNVPRCELLQYSIGAILNQAHFAELIYVILLRGGFYYTDRTLALNTLYTQFGNPELLTPETQQCVDASIAAWDGQTQKDLAYAIFVNCLQKIVPLLQLIQDVATSLVTAPPSPCPSPSITSTTTTTTTTTTPPPPSTAPPCYNLRS</sequence>
<dbReference type="PANTHER" id="PTHR11857">
    <property type="entry name" value="ODORANT BINDING PROTEIN-RELATED"/>
    <property type="match status" value="1"/>
</dbReference>
<proteinExistence type="inferred from homology"/>
<accession>A0ABM2A3J9</accession>
<evidence type="ECO:0000256" key="1">
    <source>
        <dbReference type="ARBA" id="ARBA00004613"/>
    </source>
</evidence>
<evidence type="ECO:0000256" key="6">
    <source>
        <dbReference type="SAM" id="MobiDB-lite"/>
    </source>
</evidence>
<feature type="region of interest" description="Disordered" evidence="6">
    <location>
        <begin position="271"/>
        <end position="308"/>
    </location>
</feature>
<dbReference type="Pfam" id="PF01395">
    <property type="entry name" value="PBP_GOBP"/>
    <property type="match status" value="1"/>
</dbReference>
<organism evidence="7 8">
    <name type="scientific">Aedes albopictus</name>
    <name type="common">Asian tiger mosquito</name>
    <name type="synonym">Stegomyia albopicta</name>
    <dbReference type="NCBI Taxonomy" id="7160"/>
    <lineage>
        <taxon>Eukaryota</taxon>
        <taxon>Metazoa</taxon>
        <taxon>Ecdysozoa</taxon>
        <taxon>Arthropoda</taxon>
        <taxon>Hexapoda</taxon>
        <taxon>Insecta</taxon>
        <taxon>Pterygota</taxon>
        <taxon>Neoptera</taxon>
        <taxon>Endopterygota</taxon>
        <taxon>Diptera</taxon>
        <taxon>Nematocera</taxon>
        <taxon>Culicoidea</taxon>
        <taxon>Culicidae</taxon>
        <taxon>Culicinae</taxon>
        <taxon>Aedini</taxon>
        <taxon>Aedes</taxon>
        <taxon>Stegomyia</taxon>
    </lineage>
</organism>
<dbReference type="RefSeq" id="XP_029715295.2">
    <property type="nucleotide sequence ID" value="XM_029859435.2"/>
</dbReference>
<keyword evidence="4" id="KW-0732">Signal</keyword>
<dbReference type="SUPFAM" id="SSF47565">
    <property type="entry name" value="Insect pheromone/odorant-binding proteins"/>
    <property type="match status" value="1"/>
</dbReference>
<dbReference type="CDD" id="cd23992">
    <property type="entry name" value="PBP_GOBP"/>
    <property type="match status" value="1"/>
</dbReference>
<evidence type="ECO:0000256" key="2">
    <source>
        <dbReference type="ARBA" id="ARBA00008098"/>
    </source>
</evidence>
<keyword evidence="5" id="KW-1015">Disulfide bond</keyword>
<evidence type="ECO:0008006" key="9">
    <source>
        <dbReference type="Google" id="ProtNLM"/>
    </source>
</evidence>
<keyword evidence="3" id="KW-0964">Secreted</keyword>
<dbReference type="EnsemblMetazoa" id="AALFPA23_024112.R35950">
    <property type="protein sequence ID" value="AALFPA23_024112.P35950"/>
    <property type="gene ID" value="AALFPA23_024112"/>
</dbReference>
<dbReference type="Proteomes" id="UP000069940">
    <property type="component" value="Unassembled WGS sequence"/>
</dbReference>
<evidence type="ECO:0000256" key="4">
    <source>
        <dbReference type="ARBA" id="ARBA00022729"/>
    </source>
</evidence>
<dbReference type="InterPro" id="IPR006170">
    <property type="entry name" value="PBP/GOBP"/>
</dbReference>
<evidence type="ECO:0000256" key="3">
    <source>
        <dbReference type="ARBA" id="ARBA00022525"/>
    </source>
</evidence>
<dbReference type="InterPro" id="IPR036728">
    <property type="entry name" value="PBP_GOBP_sf"/>
</dbReference>
<feature type="compositionally biased region" description="Low complexity" evidence="6">
    <location>
        <begin position="279"/>
        <end position="292"/>
    </location>
</feature>
<evidence type="ECO:0000313" key="7">
    <source>
        <dbReference type="EnsemblMetazoa" id="AALFPA23_024112.P35950"/>
    </source>
</evidence>
<protein>
    <recommendedName>
        <fullName evidence="9">Secreted protein</fullName>
    </recommendedName>
</protein>
<evidence type="ECO:0000313" key="8">
    <source>
        <dbReference type="Proteomes" id="UP000069940"/>
    </source>
</evidence>
<evidence type="ECO:0000256" key="5">
    <source>
        <dbReference type="ARBA" id="ARBA00023157"/>
    </source>
</evidence>
<dbReference type="GeneID" id="109622827"/>
<reference evidence="8" key="1">
    <citation type="journal article" date="2015" name="Proc. Natl. Acad. Sci. U.S.A.">
        <title>Genome sequence of the Asian Tiger mosquito, Aedes albopictus, reveals insights into its biology, genetics, and evolution.</title>
        <authorList>
            <person name="Chen X.G."/>
            <person name="Jiang X."/>
            <person name="Gu J."/>
            <person name="Xu M."/>
            <person name="Wu Y."/>
            <person name="Deng Y."/>
            <person name="Zhang C."/>
            <person name="Bonizzoni M."/>
            <person name="Dermauw W."/>
            <person name="Vontas J."/>
            <person name="Armbruster P."/>
            <person name="Huang X."/>
            <person name="Yang Y."/>
            <person name="Zhang H."/>
            <person name="He W."/>
            <person name="Peng H."/>
            <person name="Liu Y."/>
            <person name="Wu K."/>
            <person name="Chen J."/>
            <person name="Lirakis M."/>
            <person name="Topalis P."/>
            <person name="Van Leeuwen T."/>
            <person name="Hall A.B."/>
            <person name="Jiang X."/>
            <person name="Thorpe C."/>
            <person name="Mueller R.L."/>
            <person name="Sun C."/>
            <person name="Waterhouse R.M."/>
            <person name="Yan G."/>
            <person name="Tu Z.J."/>
            <person name="Fang X."/>
            <person name="James A.A."/>
        </authorList>
    </citation>
    <scope>NUCLEOTIDE SEQUENCE [LARGE SCALE GENOMIC DNA]</scope>
    <source>
        <strain evidence="8">Foshan</strain>
    </source>
</reference>
<comment type="similarity">
    <text evidence="2">Belongs to the PBP/GOBP family.</text>
</comment>